<evidence type="ECO:0000256" key="2">
    <source>
        <dbReference type="ARBA" id="ARBA00006446"/>
    </source>
</evidence>
<dbReference type="GO" id="GO:0005886">
    <property type="term" value="C:plasma membrane"/>
    <property type="evidence" value="ECO:0007669"/>
    <property type="project" value="UniProtKB-SubCell"/>
</dbReference>
<feature type="domain" description="CBS" evidence="12">
    <location>
        <begin position="320"/>
        <end position="376"/>
    </location>
</feature>
<dbReference type="InterPro" id="IPR002550">
    <property type="entry name" value="CNNM"/>
</dbReference>
<dbReference type="Pfam" id="PF03471">
    <property type="entry name" value="CorC_HlyC"/>
    <property type="match status" value="1"/>
</dbReference>
<evidence type="ECO:0000313" key="15">
    <source>
        <dbReference type="Proteomes" id="UP000253727"/>
    </source>
</evidence>
<keyword evidence="3" id="KW-1003">Cell membrane</keyword>
<dbReference type="PANTHER" id="PTHR43099">
    <property type="entry name" value="UPF0053 PROTEIN YRKA"/>
    <property type="match status" value="1"/>
</dbReference>
<feature type="transmembrane region" description="Helical" evidence="11">
    <location>
        <begin position="44"/>
        <end position="65"/>
    </location>
</feature>
<evidence type="ECO:0000256" key="7">
    <source>
        <dbReference type="ARBA" id="ARBA00023122"/>
    </source>
</evidence>
<proteinExistence type="inferred from homology"/>
<dbReference type="Pfam" id="PF01595">
    <property type="entry name" value="CNNM"/>
    <property type="match status" value="1"/>
</dbReference>
<dbReference type="SUPFAM" id="SSF56176">
    <property type="entry name" value="FAD-binding/transporter-associated domain-like"/>
    <property type="match status" value="1"/>
</dbReference>
<keyword evidence="5" id="KW-0677">Repeat</keyword>
<feature type="domain" description="CNNM transmembrane" evidence="13">
    <location>
        <begin position="36"/>
        <end position="237"/>
    </location>
</feature>
<dbReference type="PROSITE" id="PS51371">
    <property type="entry name" value="CBS"/>
    <property type="match status" value="1"/>
</dbReference>
<dbReference type="InterPro" id="IPR044751">
    <property type="entry name" value="Ion_transp-like_CBS"/>
</dbReference>
<dbReference type="InterPro" id="IPR046342">
    <property type="entry name" value="CBS_dom_sf"/>
</dbReference>
<evidence type="ECO:0000256" key="9">
    <source>
        <dbReference type="PROSITE-ProRule" id="PRU00703"/>
    </source>
</evidence>
<reference evidence="14 15" key="1">
    <citation type="submission" date="2018-04" db="EMBL/GenBank/DDBJ databases">
        <title>Altererythrobacter sp. HME9302 genome sequencing and assembly.</title>
        <authorList>
            <person name="Kang H."/>
            <person name="Kim H."/>
            <person name="Joh K."/>
        </authorList>
    </citation>
    <scope>NUCLEOTIDE SEQUENCE [LARGE SCALE GENOMIC DNA]</scope>
    <source>
        <strain evidence="14 15">HME9302</strain>
    </source>
</reference>
<sequence>MVCITAYPSGCSRRTAFPVADRDGAAGKPCASTQTVTPFPWTDLLIIGALILLNGVFAMSELAIVSARTSRLRSAAEQGRTGAGVAMSLAADPGKFLSTVQIGITLVGIIAGAYSGASLGGPVGERLAALGVAPEWADDVGFITVIAVTTYFSLVIGELVPKQVALRAAVPIAVTMARPMAMIARIAAPLVWLLDNSSALIIRLLGVRPAGQTSVTAEELHMLFAEATRSGVIEAEQSQILAGVVRLTERPVREMMTPRTELDWIDIAADEDAIRAAIEASPHSLLPVADGSPDTVLGVVKAREVLGALVAGRSIDLRALMAKPAIIPDQLDAMDALRSLQQSEVPMAMVHDEYGHLDGVVTPVDVLTALVGSFASDVDQGDVPEIVERADGSLLVSGAVSADTLADRLGLEYGQDREFATTAGFVLSVLKKLPVEGEHFTEQSWRFEVVDMDGRKIDKLLVSEVAP</sequence>
<evidence type="ECO:0000256" key="3">
    <source>
        <dbReference type="ARBA" id="ARBA00022475"/>
    </source>
</evidence>
<dbReference type="PANTHER" id="PTHR43099:SF5">
    <property type="entry name" value="HLYC_CORC FAMILY TRANSPORTER"/>
    <property type="match status" value="1"/>
</dbReference>
<feature type="transmembrane region" description="Helical" evidence="11">
    <location>
        <begin position="96"/>
        <end position="120"/>
    </location>
</feature>
<evidence type="ECO:0000256" key="5">
    <source>
        <dbReference type="ARBA" id="ARBA00022737"/>
    </source>
</evidence>
<feature type="transmembrane region" description="Helical" evidence="11">
    <location>
        <begin position="172"/>
        <end position="194"/>
    </location>
</feature>
<dbReference type="SMART" id="SM01091">
    <property type="entry name" value="CorC_HlyC"/>
    <property type="match status" value="1"/>
</dbReference>
<accession>A0A369Q865</accession>
<dbReference type="InterPro" id="IPR016169">
    <property type="entry name" value="FAD-bd_PCMH_sub2"/>
</dbReference>
<dbReference type="EMBL" id="QBKA01000002">
    <property type="protein sequence ID" value="RDC61083.1"/>
    <property type="molecule type" value="Genomic_DNA"/>
</dbReference>
<comment type="caution">
    <text evidence="14">The sequence shown here is derived from an EMBL/GenBank/DDBJ whole genome shotgun (WGS) entry which is preliminary data.</text>
</comment>
<keyword evidence="8 10" id="KW-0472">Membrane</keyword>
<dbReference type="InterPro" id="IPR000644">
    <property type="entry name" value="CBS_dom"/>
</dbReference>
<dbReference type="Proteomes" id="UP000253727">
    <property type="component" value="Unassembled WGS sequence"/>
</dbReference>
<evidence type="ECO:0000256" key="11">
    <source>
        <dbReference type="SAM" id="Phobius"/>
    </source>
</evidence>
<dbReference type="CDD" id="cd04590">
    <property type="entry name" value="CBS_pair_CorC_HlyC_assoc"/>
    <property type="match status" value="1"/>
</dbReference>
<protein>
    <submittedName>
        <fullName evidence="14">UPF0053 protein YhdT</fullName>
    </submittedName>
</protein>
<dbReference type="InterPro" id="IPR005170">
    <property type="entry name" value="Transptr-assoc_dom"/>
</dbReference>
<evidence type="ECO:0000256" key="10">
    <source>
        <dbReference type="PROSITE-ProRule" id="PRU01193"/>
    </source>
</evidence>
<evidence type="ECO:0000259" key="13">
    <source>
        <dbReference type="PROSITE" id="PS51846"/>
    </source>
</evidence>
<keyword evidence="7 9" id="KW-0129">CBS domain</keyword>
<evidence type="ECO:0000313" key="14">
    <source>
        <dbReference type="EMBL" id="RDC61083.1"/>
    </source>
</evidence>
<dbReference type="PROSITE" id="PS51846">
    <property type="entry name" value="CNNM"/>
    <property type="match status" value="1"/>
</dbReference>
<dbReference type="SUPFAM" id="SSF54631">
    <property type="entry name" value="CBS-domain pair"/>
    <property type="match status" value="1"/>
</dbReference>
<evidence type="ECO:0000256" key="1">
    <source>
        <dbReference type="ARBA" id="ARBA00004651"/>
    </source>
</evidence>
<keyword evidence="4 10" id="KW-0812">Transmembrane</keyword>
<dbReference type="InterPro" id="IPR036318">
    <property type="entry name" value="FAD-bd_PCMH-like_sf"/>
</dbReference>
<evidence type="ECO:0000256" key="4">
    <source>
        <dbReference type="ARBA" id="ARBA00022692"/>
    </source>
</evidence>
<comment type="similarity">
    <text evidence="2">Belongs to the UPF0053 family. Hemolysin C subfamily.</text>
</comment>
<organism evidence="14 15">
    <name type="scientific">Alteripontixanthobacter maritimus</name>
    <dbReference type="NCBI Taxonomy" id="2161824"/>
    <lineage>
        <taxon>Bacteria</taxon>
        <taxon>Pseudomonadati</taxon>
        <taxon>Pseudomonadota</taxon>
        <taxon>Alphaproteobacteria</taxon>
        <taxon>Sphingomonadales</taxon>
        <taxon>Erythrobacteraceae</taxon>
        <taxon>Alteripontixanthobacter</taxon>
    </lineage>
</organism>
<gene>
    <name evidence="14" type="ORF">HME9302_02302</name>
</gene>
<evidence type="ECO:0000256" key="8">
    <source>
        <dbReference type="ARBA" id="ARBA00023136"/>
    </source>
</evidence>
<evidence type="ECO:0000256" key="6">
    <source>
        <dbReference type="ARBA" id="ARBA00022989"/>
    </source>
</evidence>
<dbReference type="AlphaFoldDB" id="A0A369Q865"/>
<comment type="subcellular location">
    <subcellularLocation>
        <location evidence="1">Cell membrane</location>
        <topology evidence="1">Multi-pass membrane protein</topology>
    </subcellularLocation>
</comment>
<evidence type="ECO:0000259" key="12">
    <source>
        <dbReference type="PROSITE" id="PS51371"/>
    </source>
</evidence>
<keyword evidence="6 10" id="KW-1133">Transmembrane helix</keyword>
<dbReference type="Gene3D" id="3.30.465.10">
    <property type="match status" value="1"/>
</dbReference>
<keyword evidence="15" id="KW-1185">Reference proteome</keyword>
<name>A0A369Q865_9SPHN</name>
<dbReference type="GO" id="GO:0050660">
    <property type="term" value="F:flavin adenine dinucleotide binding"/>
    <property type="evidence" value="ECO:0007669"/>
    <property type="project" value="InterPro"/>
</dbReference>
<dbReference type="InterPro" id="IPR051676">
    <property type="entry name" value="UPF0053_domain"/>
</dbReference>
<feature type="transmembrane region" description="Helical" evidence="11">
    <location>
        <begin position="140"/>
        <end position="160"/>
    </location>
</feature>
<dbReference type="Gene3D" id="3.10.580.10">
    <property type="entry name" value="CBS-domain"/>
    <property type="match status" value="1"/>
</dbReference>